<name>A0A1V2VSA9_9BURK</name>
<organism evidence="2 4">
    <name type="scientific">Burkholderia cenocepacia</name>
    <dbReference type="NCBI Taxonomy" id="95486"/>
    <lineage>
        <taxon>Bacteria</taxon>
        <taxon>Pseudomonadati</taxon>
        <taxon>Pseudomonadota</taxon>
        <taxon>Betaproteobacteria</taxon>
        <taxon>Burkholderiales</taxon>
        <taxon>Burkholderiaceae</taxon>
        <taxon>Burkholderia</taxon>
        <taxon>Burkholderia cepacia complex</taxon>
    </lineage>
</organism>
<dbReference type="EMBL" id="MUTJ01000104">
    <property type="protein sequence ID" value="ONU75363.1"/>
    <property type="molecule type" value="Genomic_DNA"/>
</dbReference>
<evidence type="ECO:0000256" key="1">
    <source>
        <dbReference type="SAM" id="Phobius"/>
    </source>
</evidence>
<evidence type="ECO:0000313" key="2">
    <source>
        <dbReference type="EMBL" id="ONU74739.1"/>
    </source>
</evidence>
<dbReference type="AlphaFoldDB" id="A0A1V2VSA9"/>
<reference evidence="2 4" key="1">
    <citation type="submission" date="2016-08" db="EMBL/GenBank/DDBJ databases">
        <authorList>
            <person name="Seilhamer J.J."/>
        </authorList>
    </citation>
    <scope>NUCLEOTIDE SEQUENCE [LARGE SCALE GENOMIC DNA]</scope>
    <source>
        <strain evidence="2 4">VC14762</strain>
    </source>
</reference>
<comment type="caution">
    <text evidence="2">The sequence shown here is derived from an EMBL/GenBank/DDBJ whole genome shotgun (WGS) entry which is preliminary data.</text>
</comment>
<dbReference type="OrthoDB" id="9131292at2"/>
<keyword evidence="1" id="KW-0812">Transmembrane</keyword>
<dbReference type="EMBL" id="MUTJ01000106">
    <property type="protein sequence ID" value="ONU74739.1"/>
    <property type="molecule type" value="Genomic_DNA"/>
</dbReference>
<keyword evidence="1" id="KW-0472">Membrane</keyword>
<evidence type="ECO:0000313" key="3">
    <source>
        <dbReference type="EMBL" id="ONU75363.1"/>
    </source>
</evidence>
<feature type="transmembrane region" description="Helical" evidence="1">
    <location>
        <begin position="20"/>
        <end position="39"/>
    </location>
</feature>
<evidence type="ECO:0000313" key="4">
    <source>
        <dbReference type="Proteomes" id="UP000188543"/>
    </source>
</evidence>
<feature type="transmembrane region" description="Helical" evidence="1">
    <location>
        <begin position="60"/>
        <end position="82"/>
    </location>
</feature>
<protein>
    <submittedName>
        <fullName evidence="2">Uncharacterized protein</fullName>
    </submittedName>
</protein>
<feature type="transmembrane region" description="Helical" evidence="1">
    <location>
        <begin position="94"/>
        <end position="114"/>
    </location>
</feature>
<dbReference type="Proteomes" id="UP000188543">
    <property type="component" value="Unassembled WGS sequence"/>
</dbReference>
<proteinExistence type="predicted"/>
<gene>
    <name evidence="3" type="ORF">A8E72_35290</name>
    <name evidence="2" type="ORF">A8E72_36875</name>
</gene>
<accession>A0A1V2VSA9</accession>
<dbReference type="RefSeq" id="WP_034202915.1">
    <property type="nucleotide sequence ID" value="NZ_CADETK010000008.1"/>
</dbReference>
<keyword evidence="1" id="KW-1133">Transmembrane helix</keyword>
<sequence length="116" mass="13240">MQAGHHFLPEFRHATVPTYFVSYVFPLLLAGYEVYRIGYWVSRHGWNFAQLPQAGYEFTLMLFVFALQVILDGLFFMTAWAGKHPDVEHRLANLALGVLCSTLVIAFDVVLQIATF</sequence>